<comment type="subcellular location">
    <subcellularLocation>
        <location evidence="3">Cytoplasm</location>
    </subcellularLocation>
</comment>
<dbReference type="GO" id="GO:0006168">
    <property type="term" value="P:adenine salvage"/>
    <property type="evidence" value="ECO:0007669"/>
    <property type="project" value="InterPro"/>
</dbReference>
<dbReference type="GO" id="GO:0005737">
    <property type="term" value="C:cytoplasm"/>
    <property type="evidence" value="ECO:0007669"/>
    <property type="project" value="UniProtKB-SubCell"/>
</dbReference>
<dbReference type="GO" id="GO:0044209">
    <property type="term" value="P:AMP salvage"/>
    <property type="evidence" value="ECO:0007669"/>
    <property type="project" value="UniProtKB-UniPathway"/>
</dbReference>
<dbReference type="PANTHER" id="PTHR32315">
    <property type="entry name" value="ADENINE PHOSPHORIBOSYLTRANSFERASE"/>
    <property type="match status" value="1"/>
</dbReference>
<evidence type="ECO:0000256" key="13">
    <source>
        <dbReference type="ARBA" id="ARBA00022726"/>
    </source>
</evidence>
<comment type="function">
    <text evidence="2">Catalyzes a salvage reaction resulting in the formation of AMP, that is energically less costly than de novo synthesis.</text>
</comment>
<reference evidence="16 17" key="1">
    <citation type="journal article" date="2020" name="Nature">
        <title>Six reference-quality genomes reveal evolution of bat adaptations.</title>
        <authorList>
            <person name="Jebb D."/>
            <person name="Huang Z."/>
            <person name="Pippel M."/>
            <person name="Hughes G.M."/>
            <person name="Lavrichenko K."/>
            <person name="Devanna P."/>
            <person name="Winkler S."/>
            <person name="Jermiin L.S."/>
            <person name="Skirmuntt E.C."/>
            <person name="Katzourakis A."/>
            <person name="Burkitt-Gray L."/>
            <person name="Ray D.A."/>
            <person name="Sullivan K.A.M."/>
            <person name="Roscito J.G."/>
            <person name="Kirilenko B.M."/>
            <person name="Davalos L.M."/>
            <person name="Corthals A.P."/>
            <person name="Power M.L."/>
            <person name="Jones G."/>
            <person name="Ransome R.D."/>
            <person name="Dechmann D.K.N."/>
            <person name="Locatelli A.G."/>
            <person name="Puechmaille S.J."/>
            <person name="Fedrigo O."/>
            <person name="Jarvis E.D."/>
            <person name="Hiller M."/>
            <person name="Vernes S.C."/>
            <person name="Myers E.W."/>
            <person name="Teeling E.C."/>
        </authorList>
    </citation>
    <scope>NUCLEOTIDE SEQUENCE [LARGE SCALE GENOMIC DNA]</scope>
    <source>
        <strain evidence="16">MRhiFer1</strain>
        <tissue evidence="16">Lung</tissue>
    </source>
</reference>
<dbReference type="NCBIfam" id="NF002634">
    <property type="entry name" value="PRK02304.1-3"/>
    <property type="match status" value="1"/>
</dbReference>
<evidence type="ECO:0000256" key="11">
    <source>
        <dbReference type="ARBA" id="ARBA00022676"/>
    </source>
</evidence>
<dbReference type="GO" id="GO:0006166">
    <property type="term" value="P:purine ribonucleoside salvage"/>
    <property type="evidence" value="ECO:0007669"/>
    <property type="project" value="UniProtKB-KW"/>
</dbReference>
<keyword evidence="10" id="KW-0597">Phosphoprotein</keyword>
<dbReference type="GO" id="GO:0016208">
    <property type="term" value="F:AMP binding"/>
    <property type="evidence" value="ECO:0007669"/>
    <property type="project" value="TreeGrafter"/>
</dbReference>
<evidence type="ECO:0000256" key="12">
    <source>
        <dbReference type="ARBA" id="ARBA00022679"/>
    </source>
</evidence>
<dbReference type="SUPFAM" id="SSF53271">
    <property type="entry name" value="PRTase-like"/>
    <property type="match status" value="1"/>
</dbReference>
<evidence type="ECO:0000256" key="2">
    <source>
        <dbReference type="ARBA" id="ARBA00003968"/>
    </source>
</evidence>
<evidence type="ECO:0000256" key="14">
    <source>
        <dbReference type="ARBA" id="ARBA00022990"/>
    </source>
</evidence>
<keyword evidence="11 16" id="KW-0328">Glycosyltransferase</keyword>
<protein>
    <recommendedName>
        <fullName evidence="8">Adenine phosphoribosyltransferase</fullName>
        <ecNumber evidence="7">2.4.2.7</ecNumber>
    </recommendedName>
</protein>
<dbReference type="NCBIfam" id="TIGR01090">
    <property type="entry name" value="apt"/>
    <property type="match status" value="1"/>
</dbReference>
<dbReference type="NCBIfam" id="NF002636">
    <property type="entry name" value="PRK02304.1-5"/>
    <property type="match status" value="1"/>
</dbReference>
<evidence type="ECO:0000256" key="5">
    <source>
        <dbReference type="ARBA" id="ARBA00008391"/>
    </source>
</evidence>
<keyword evidence="12 16" id="KW-0808">Transferase</keyword>
<dbReference type="InterPro" id="IPR000836">
    <property type="entry name" value="PRTase_dom"/>
</dbReference>
<comment type="caution">
    <text evidence="16">The sequence shown here is derived from an EMBL/GenBank/DDBJ whole genome shotgun (WGS) entry which is preliminary data.</text>
</comment>
<dbReference type="PANTHER" id="PTHR32315:SF3">
    <property type="entry name" value="ADENINE PHOSPHORIBOSYLTRANSFERASE"/>
    <property type="match status" value="1"/>
</dbReference>
<evidence type="ECO:0000259" key="15">
    <source>
        <dbReference type="Pfam" id="PF00156"/>
    </source>
</evidence>
<evidence type="ECO:0000313" key="16">
    <source>
        <dbReference type="EMBL" id="KAF6287523.1"/>
    </source>
</evidence>
<dbReference type="InterPro" id="IPR029057">
    <property type="entry name" value="PRTase-like"/>
</dbReference>
<evidence type="ECO:0000256" key="8">
    <source>
        <dbReference type="ARBA" id="ARBA00017366"/>
    </source>
</evidence>
<comment type="similarity">
    <text evidence="5">Belongs to the purine/pyrimidine phosphoribosyltransferase family.</text>
</comment>
<dbReference type="FunFam" id="3.40.50.2020:FF:000123">
    <property type="entry name" value="Adenine phosphoribosyltransferase"/>
    <property type="match status" value="1"/>
</dbReference>
<keyword evidence="14" id="KW-0007">Acetylation</keyword>
<comment type="pathway">
    <text evidence="4">Purine metabolism; AMP biosynthesis via salvage pathway; AMP from adenine: step 1/1.</text>
</comment>
<dbReference type="CDD" id="cd06223">
    <property type="entry name" value="PRTases_typeI"/>
    <property type="match status" value="1"/>
</dbReference>
<comment type="subunit">
    <text evidence="6">Homodimer.</text>
</comment>
<dbReference type="InterPro" id="IPR005764">
    <property type="entry name" value="Ade_phspho_trans"/>
</dbReference>
<proteinExistence type="inferred from homology"/>
<evidence type="ECO:0000256" key="9">
    <source>
        <dbReference type="ARBA" id="ARBA00022490"/>
    </source>
</evidence>
<dbReference type="Proteomes" id="UP000585614">
    <property type="component" value="Unassembled WGS sequence"/>
</dbReference>
<dbReference type="Pfam" id="PF00156">
    <property type="entry name" value="Pribosyltran"/>
    <property type="match status" value="1"/>
</dbReference>
<dbReference type="GO" id="GO:0002055">
    <property type="term" value="F:adenine binding"/>
    <property type="evidence" value="ECO:0007669"/>
    <property type="project" value="TreeGrafter"/>
</dbReference>
<sequence>MVDSELQLVARGIRSFPDFPIPGVLFRDISPLLKDPDSFRASISLLANHLKKTHGDKIDYIVGLDSRGFLFGPSLAQELGLGFVLIRKRGKLPGPTVSASYTLEYGKAELEIQKDALEPGQKVVIVDDLLATGGTMRTACDLLVQLRAEVLECVSLVELTSLKGREKLGAVPFFSLLQYDDLHWPPGGTDCPPRLFKIFYG</sequence>
<evidence type="ECO:0000256" key="3">
    <source>
        <dbReference type="ARBA" id="ARBA00004496"/>
    </source>
</evidence>
<accession>A0A7J7SGR8</accession>
<organism evidence="16 17">
    <name type="scientific">Rhinolophus ferrumequinum</name>
    <name type="common">Greater horseshoe bat</name>
    <dbReference type="NCBI Taxonomy" id="59479"/>
    <lineage>
        <taxon>Eukaryota</taxon>
        <taxon>Metazoa</taxon>
        <taxon>Chordata</taxon>
        <taxon>Craniata</taxon>
        <taxon>Vertebrata</taxon>
        <taxon>Euteleostomi</taxon>
        <taxon>Mammalia</taxon>
        <taxon>Eutheria</taxon>
        <taxon>Laurasiatheria</taxon>
        <taxon>Chiroptera</taxon>
        <taxon>Yinpterochiroptera</taxon>
        <taxon>Rhinolophoidea</taxon>
        <taxon>Rhinolophidae</taxon>
        <taxon>Rhinolophinae</taxon>
        <taxon>Rhinolophus</taxon>
    </lineage>
</organism>
<feature type="domain" description="Phosphoribosyltransferase" evidence="15">
    <location>
        <begin position="32"/>
        <end position="161"/>
    </location>
</feature>
<dbReference type="HAMAP" id="MF_00004">
    <property type="entry name" value="Aden_phosphoribosyltr"/>
    <property type="match status" value="1"/>
</dbReference>
<dbReference type="AlphaFoldDB" id="A0A7J7SGR8"/>
<dbReference type="EMBL" id="JACAGC010000022">
    <property type="protein sequence ID" value="KAF6287523.1"/>
    <property type="molecule type" value="Genomic_DNA"/>
</dbReference>
<evidence type="ECO:0000313" key="17">
    <source>
        <dbReference type="Proteomes" id="UP000585614"/>
    </source>
</evidence>
<evidence type="ECO:0000256" key="1">
    <source>
        <dbReference type="ARBA" id="ARBA00000868"/>
    </source>
</evidence>
<dbReference type="EC" id="2.4.2.7" evidence="7"/>
<comment type="catalytic activity">
    <reaction evidence="1">
        <text>AMP + diphosphate = 5-phospho-alpha-D-ribose 1-diphosphate + adenine</text>
        <dbReference type="Rhea" id="RHEA:16609"/>
        <dbReference type="ChEBI" id="CHEBI:16708"/>
        <dbReference type="ChEBI" id="CHEBI:33019"/>
        <dbReference type="ChEBI" id="CHEBI:58017"/>
        <dbReference type="ChEBI" id="CHEBI:456215"/>
        <dbReference type="EC" id="2.4.2.7"/>
    </reaction>
</comment>
<keyword evidence="13" id="KW-0660">Purine salvage</keyword>
<evidence type="ECO:0000256" key="4">
    <source>
        <dbReference type="ARBA" id="ARBA00004659"/>
    </source>
</evidence>
<dbReference type="UniPathway" id="UPA00588">
    <property type="reaction ID" value="UER00646"/>
</dbReference>
<evidence type="ECO:0000256" key="6">
    <source>
        <dbReference type="ARBA" id="ARBA00011738"/>
    </source>
</evidence>
<keyword evidence="9" id="KW-0963">Cytoplasm</keyword>
<dbReference type="GO" id="GO:0003999">
    <property type="term" value="F:adenine phosphoribosyltransferase activity"/>
    <property type="evidence" value="ECO:0007669"/>
    <property type="project" value="UniProtKB-EC"/>
</dbReference>
<gene>
    <name evidence="16" type="ORF">mRhiFer1_000869</name>
</gene>
<dbReference type="Gene3D" id="3.40.50.2020">
    <property type="match status" value="1"/>
</dbReference>
<evidence type="ECO:0000256" key="7">
    <source>
        <dbReference type="ARBA" id="ARBA00011893"/>
    </source>
</evidence>
<evidence type="ECO:0000256" key="10">
    <source>
        <dbReference type="ARBA" id="ARBA00022553"/>
    </source>
</evidence>
<dbReference type="InterPro" id="IPR050054">
    <property type="entry name" value="UPRTase/APRTase"/>
</dbReference>
<name>A0A7J7SGR8_RHIFE</name>